<keyword evidence="5" id="KW-0547">Nucleotide-binding</keyword>
<evidence type="ECO:0000256" key="1">
    <source>
        <dbReference type="ARBA" id="ARBA00004202"/>
    </source>
</evidence>
<comment type="subunit">
    <text evidence="2">The complex is composed of two ATP-binding proteins (HrtA), two transmembrane proteins (HrtB) and a solute-binding protein.</text>
</comment>
<evidence type="ECO:0000256" key="6">
    <source>
        <dbReference type="ARBA" id="ARBA00022840"/>
    </source>
</evidence>
<evidence type="ECO:0000256" key="8">
    <source>
        <dbReference type="ARBA" id="ARBA00023136"/>
    </source>
</evidence>
<keyword evidence="8" id="KW-0472">Membrane</keyword>
<dbReference type="RefSeq" id="WP_341611296.1">
    <property type="nucleotide sequence ID" value="NZ_JBBWSC010000001.1"/>
</dbReference>
<evidence type="ECO:0000313" key="13">
    <source>
        <dbReference type="EMBL" id="MEL0537378.1"/>
    </source>
</evidence>
<feature type="domain" description="ABC transporter" evidence="12">
    <location>
        <begin position="2"/>
        <end position="229"/>
    </location>
</feature>
<dbReference type="PROSITE" id="PS50893">
    <property type="entry name" value="ABC_TRANSPORTER_2"/>
    <property type="match status" value="1"/>
</dbReference>
<keyword evidence="6 13" id="KW-0067">ATP-binding</keyword>
<evidence type="ECO:0000256" key="7">
    <source>
        <dbReference type="ARBA" id="ARBA00022967"/>
    </source>
</evidence>
<dbReference type="Gene3D" id="3.40.50.300">
    <property type="entry name" value="P-loop containing nucleotide triphosphate hydrolases"/>
    <property type="match status" value="1"/>
</dbReference>
<evidence type="ECO:0000256" key="4">
    <source>
        <dbReference type="ARBA" id="ARBA00022475"/>
    </source>
</evidence>
<dbReference type="InterPro" id="IPR017871">
    <property type="entry name" value="ABC_transporter-like_CS"/>
</dbReference>
<evidence type="ECO:0000256" key="11">
    <source>
        <dbReference type="ARBA" id="ARBA00024721"/>
    </source>
</evidence>
<protein>
    <recommendedName>
        <fullName evidence="10">Putative hemin import ATP-binding protein HrtA</fullName>
    </recommendedName>
</protein>
<dbReference type="InterPro" id="IPR015854">
    <property type="entry name" value="ABC_transpr_LolD-like"/>
</dbReference>
<dbReference type="Proteomes" id="UP001380601">
    <property type="component" value="Unassembled WGS sequence"/>
</dbReference>
<evidence type="ECO:0000259" key="12">
    <source>
        <dbReference type="PROSITE" id="PS50893"/>
    </source>
</evidence>
<evidence type="ECO:0000256" key="3">
    <source>
        <dbReference type="ARBA" id="ARBA00022448"/>
    </source>
</evidence>
<dbReference type="Pfam" id="PF00005">
    <property type="entry name" value="ABC_tran"/>
    <property type="match status" value="1"/>
</dbReference>
<keyword evidence="7" id="KW-1278">Translocase</keyword>
<evidence type="ECO:0000313" key="14">
    <source>
        <dbReference type="Proteomes" id="UP001380601"/>
    </source>
</evidence>
<keyword evidence="4" id="KW-1003">Cell membrane</keyword>
<evidence type="ECO:0000256" key="5">
    <source>
        <dbReference type="ARBA" id="ARBA00022741"/>
    </source>
</evidence>
<dbReference type="GO" id="GO:0005524">
    <property type="term" value="F:ATP binding"/>
    <property type="evidence" value="ECO:0007669"/>
    <property type="project" value="UniProtKB-KW"/>
</dbReference>
<reference evidence="13 14" key="1">
    <citation type="submission" date="2024-04" db="EMBL/GenBank/DDBJ databases">
        <title>Staphylococcus debuckii a clinical isolate.</title>
        <authorList>
            <person name="Magnan C."/>
            <person name="Plumet L."/>
            <person name="Morsli M."/>
            <person name="Molle V."/>
            <person name="Lavigne J.-P."/>
        </authorList>
    </citation>
    <scope>NUCLEOTIDE SEQUENCE [LARGE SCALE GENOMIC DNA]</scope>
    <source>
        <strain evidence="13 14">NSD001</strain>
    </source>
</reference>
<keyword evidence="3" id="KW-0813">Transport</keyword>
<dbReference type="SUPFAM" id="SSF52540">
    <property type="entry name" value="P-loop containing nucleoside triphosphate hydrolases"/>
    <property type="match status" value="1"/>
</dbReference>
<dbReference type="EMBL" id="JBBWSC010000001">
    <property type="protein sequence ID" value="MEL0537378.1"/>
    <property type="molecule type" value="Genomic_DNA"/>
</dbReference>
<dbReference type="CDD" id="cd03255">
    <property type="entry name" value="ABC_MJ0796_LolCDE_FtsE"/>
    <property type="match status" value="1"/>
</dbReference>
<dbReference type="InterPro" id="IPR003439">
    <property type="entry name" value="ABC_transporter-like_ATP-bd"/>
</dbReference>
<dbReference type="PROSITE" id="PS00211">
    <property type="entry name" value="ABC_TRANSPORTER_1"/>
    <property type="match status" value="1"/>
</dbReference>
<organism evidence="13 14">
    <name type="scientific">Staphylococcus debuckii</name>
    <dbReference type="NCBI Taxonomy" id="2044912"/>
    <lineage>
        <taxon>Bacteria</taxon>
        <taxon>Bacillati</taxon>
        <taxon>Bacillota</taxon>
        <taxon>Bacilli</taxon>
        <taxon>Bacillales</taxon>
        <taxon>Staphylococcaceae</taxon>
        <taxon>Staphylococcus</taxon>
    </lineage>
</organism>
<dbReference type="PANTHER" id="PTHR24220">
    <property type="entry name" value="IMPORT ATP-BINDING PROTEIN"/>
    <property type="match status" value="1"/>
</dbReference>
<comment type="similarity">
    <text evidence="9">Belongs to the ABC transporter superfamily. HrtA family.</text>
</comment>
<comment type="function">
    <text evidence="11">Part of the ABC transporter complex hrt involved in hemin import. Responsible for energy coupling to the transport system.</text>
</comment>
<dbReference type="PANTHER" id="PTHR24220:SF666">
    <property type="entry name" value="HEMIN IMPORT ATP-BINDING PROTEIN HRTA-RELATED"/>
    <property type="match status" value="1"/>
</dbReference>
<dbReference type="InterPro" id="IPR017911">
    <property type="entry name" value="MacB-like_ATP-bd"/>
</dbReference>
<evidence type="ECO:0000256" key="9">
    <source>
        <dbReference type="ARBA" id="ARBA00024359"/>
    </source>
</evidence>
<accession>A0ABU9EXH8</accession>
<sequence length="229" mass="25676">MLEFKDVTKSFKDGNRTIEAVKPTTLKFDKSELIGIIGPSGSGKSTFLTMAGALQTPSSGEIIINDKDITHLSQKQLARTRMEDIGFILQATNLVPFLTVKQQFIMLKKQKKDVLSDEELSHLMEQLGLTEVENKLPSEISGGQKQRVAIVKALYTKPSIILADEPTASLDTENAMEVMKILKKETQKMHKTCIVVTHDERLMKFCDKVYHMHDGVLRETNAERGEGQK</sequence>
<comment type="caution">
    <text evidence="13">The sequence shown here is derived from an EMBL/GenBank/DDBJ whole genome shotgun (WGS) entry which is preliminary data.</text>
</comment>
<dbReference type="InterPro" id="IPR003593">
    <property type="entry name" value="AAA+_ATPase"/>
</dbReference>
<dbReference type="InterPro" id="IPR027417">
    <property type="entry name" value="P-loop_NTPase"/>
</dbReference>
<evidence type="ECO:0000256" key="10">
    <source>
        <dbReference type="ARBA" id="ARBA00024432"/>
    </source>
</evidence>
<evidence type="ECO:0000256" key="2">
    <source>
        <dbReference type="ARBA" id="ARBA00011131"/>
    </source>
</evidence>
<comment type="subcellular location">
    <subcellularLocation>
        <location evidence="1">Cell membrane</location>
        <topology evidence="1">Peripheral membrane protein</topology>
    </subcellularLocation>
</comment>
<proteinExistence type="inferred from homology"/>
<keyword evidence="14" id="KW-1185">Reference proteome</keyword>
<name>A0ABU9EXH8_9STAP</name>
<dbReference type="SMART" id="SM00382">
    <property type="entry name" value="AAA"/>
    <property type="match status" value="1"/>
</dbReference>
<gene>
    <name evidence="13" type="ORF">AADA34_01390</name>
</gene>